<dbReference type="SUPFAM" id="SSF52540">
    <property type="entry name" value="P-loop containing nucleoside triphosphate hydrolases"/>
    <property type="match status" value="1"/>
</dbReference>
<dbReference type="PANTHER" id="PTHR12788">
    <property type="entry name" value="PROTEIN-TYROSINE SULFOTRANSFERASE 2"/>
    <property type="match status" value="1"/>
</dbReference>
<comment type="caution">
    <text evidence="7">The sequence shown here is derived from an EMBL/GenBank/DDBJ whole genome shotgun (WGS) entry which is preliminary data.</text>
</comment>
<evidence type="ECO:0000256" key="2">
    <source>
        <dbReference type="ARBA" id="ARBA00013262"/>
    </source>
</evidence>
<keyword evidence="3 5" id="KW-0808">Transferase</keyword>
<keyword evidence="8" id="KW-1185">Reference proteome</keyword>
<sequence>MDKRTLCRQWKVRVRMYGGQVIRLSPQVEQCVKGKMMFRSRVFLLCILLSAVAFYVLLWPSRNTSPRYARSDVVLPKHYLGNVSTNSAFIFIGGVPRSGTTLMRAMLDAHPLIRCGEETRVIPRILGLRTQWKRNEKEWRRLNEAGVNEKVLDDAVASFIIQIIAGHGAPAERLCNKDPFALKSTQYLSTLFPNSKFILMIRDGRATVNSIISRRVTITGFDLQDPRQCLQKWNNAITIMFEVRFSFTFKFSPVVRLMRFRVFVRYG</sequence>
<dbReference type="OrthoDB" id="545675at2759"/>
<dbReference type="GO" id="GO:0008476">
    <property type="term" value="F:protein-tyrosine sulfotransferase activity"/>
    <property type="evidence" value="ECO:0007669"/>
    <property type="project" value="UniProtKB-EC"/>
</dbReference>
<comment type="similarity">
    <text evidence="1 5">Belongs to the protein sulfotransferase family.</text>
</comment>
<reference evidence="7 8" key="1">
    <citation type="submission" date="2014-11" db="EMBL/GenBank/DDBJ databases">
        <title>Genetic blueprint of the zoonotic pathogen Toxocara canis.</title>
        <authorList>
            <person name="Zhu X.-Q."/>
            <person name="Korhonen P.K."/>
            <person name="Cai H."/>
            <person name="Young N.D."/>
            <person name="Nejsum P."/>
            <person name="von Samson-Himmelstjerna G."/>
            <person name="Boag P.R."/>
            <person name="Tan P."/>
            <person name="Li Q."/>
            <person name="Min J."/>
            <person name="Yang Y."/>
            <person name="Wang X."/>
            <person name="Fang X."/>
            <person name="Hall R.S."/>
            <person name="Hofmann A."/>
            <person name="Sternberg P.W."/>
            <person name="Jex A.R."/>
            <person name="Gasser R.B."/>
        </authorList>
    </citation>
    <scope>NUCLEOTIDE SEQUENCE [LARGE SCALE GENOMIC DNA]</scope>
    <source>
        <strain evidence="7">PN_DK_2014</strain>
    </source>
</reference>
<dbReference type="Gene3D" id="3.40.50.300">
    <property type="entry name" value="P-loop containing nucleotide triphosphate hydrolases"/>
    <property type="match status" value="1"/>
</dbReference>
<protein>
    <recommendedName>
        <fullName evidence="2 5">Protein-tyrosine sulfotransferase</fullName>
        <ecNumber evidence="2 5">2.8.2.20</ecNumber>
    </recommendedName>
</protein>
<dbReference type="STRING" id="6265.A0A0B2VZN5"/>
<keyword evidence="6" id="KW-1133">Transmembrane helix</keyword>
<dbReference type="InterPro" id="IPR027417">
    <property type="entry name" value="P-loop_NTPase"/>
</dbReference>
<accession>A0A0B2VZN5</accession>
<evidence type="ECO:0000256" key="1">
    <source>
        <dbReference type="ARBA" id="ARBA00009988"/>
    </source>
</evidence>
<evidence type="ECO:0000256" key="5">
    <source>
        <dbReference type="RuleBase" id="RU365018"/>
    </source>
</evidence>
<evidence type="ECO:0000256" key="3">
    <source>
        <dbReference type="ARBA" id="ARBA00022679"/>
    </source>
</evidence>
<comment type="function">
    <text evidence="5">Catalyzes the O-sulfation of tyrosine residues within acidic motifs of polypeptides, using 3'-phosphoadenylyl sulfate (PAPS) as cosubstrate.</text>
</comment>
<proteinExistence type="inferred from homology"/>
<dbReference type="Pfam" id="PF13469">
    <property type="entry name" value="Sulfotransfer_3"/>
    <property type="match status" value="1"/>
</dbReference>
<dbReference type="Proteomes" id="UP000031036">
    <property type="component" value="Unassembled WGS sequence"/>
</dbReference>
<dbReference type="PANTHER" id="PTHR12788:SF10">
    <property type="entry name" value="PROTEIN-TYROSINE SULFOTRANSFERASE"/>
    <property type="match status" value="1"/>
</dbReference>
<evidence type="ECO:0000313" key="7">
    <source>
        <dbReference type="EMBL" id="KHN86777.1"/>
    </source>
</evidence>
<dbReference type="AlphaFoldDB" id="A0A0B2VZN5"/>
<gene>
    <name evidence="7" type="primary">tpst-1</name>
    <name evidence="7" type="ORF">Tcan_16118</name>
</gene>
<evidence type="ECO:0000256" key="4">
    <source>
        <dbReference type="ARBA" id="ARBA00048460"/>
    </source>
</evidence>
<keyword evidence="6" id="KW-0472">Membrane</keyword>
<evidence type="ECO:0000313" key="8">
    <source>
        <dbReference type="Proteomes" id="UP000031036"/>
    </source>
</evidence>
<dbReference type="GO" id="GO:0005794">
    <property type="term" value="C:Golgi apparatus"/>
    <property type="evidence" value="ECO:0007669"/>
    <property type="project" value="UniProtKB-ARBA"/>
</dbReference>
<dbReference type="InterPro" id="IPR026634">
    <property type="entry name" value="TPST-like"/>
</dbReference>
<dbReference type="EC" id="2.8.2.20" evidence="2 5"/>
<organism evidence="7 8">
    <name type="scientific">Toxocara canis</name>
    <name type="common">Canine roundworm</name>
    <dbReference type="NCBI Taxonomy" id="6265"/>
    <lineage>
        <taxon>Eukaryota</taxon>
        <taxon>Metazoa</taxon>
        <taxon>Ecdysozoa</taxon>
        <taxon>Nematoda</taxon>
        <taxon>Chromadorea</taxon>
        <taxon>Rhabditida</taxon>
        <taxon>Spirurina</taxon>
        <taxon>Ascaridomorpha</taxon>
        <taxon>Ascaridoidea</taxon>
        <taxon>Toxocaridae</taxon>
        <taxon>Toxocara</taxon>
    </lineage>
</organism>
<comment type="catalytic activity">
    <reaction evidence="4 5">
        <text>L-tyrosyl-[protein] + 3'-phosphoadenylyl sulfate = O-sulfo-L-tyrosine-[protein] + adenosine 3',5'-bisphosphate + H(+)</text>
        <dbReference type="Rhea" id="RHEA:16801"/>
        <dbReference type="Rhea" id="RHEA-COMP:10136"/>
        <dbReference type="Rhea" id="RHEA-COMP:11688"/>
        <dbReference type="ChEBI" id="CHEBI:15378"/>
        <dbReference type="ChEBI" id="CHEBI:46858"/>
        <dbReference type="ChEBI" id="CHEBI:58339"/>
        <dbReference type="ChEBI" id="CHEBI:58343"/>
        <dbReference type="ChEBI" id="CHEBI:65286"/>
        <dbReference type="EC" id="2.8.2.20"/>
    </reaction>
</comment>
<feature type="transmembrane region" description="Helical" evidence="6">
    <location>
        <begin position="42"/>
        <end position="59"/>
    </location>
</feature>
<keyword evidence="6" id="KW-0812">Transmembrane</keyword>
<evidence type="ECO:0000256" key="6">
    <source>
        <dbReference type="SAM" id="Phobius"/>
    </source>
</evidence>
<name>A0A0B2VZN5_TOXCA</name>
<dbReference type="EMBL" id="JPKZ01000519">
    <property type="protein sequence ID" value="KHN86777.1"/>
    <property type="molecule type" value="Genomic_DNA"/>
</dbReference>